<dbReference type="Gene3D" id="3.40.50.2000">
    <property type="entry name" value="Glycogen Phosphorylase B"/>
    <property type="match status" value="1"/>
</dbReference>
<keyword evidence="3" id="KW-1185">Reference proteome</keyword>
<dbReference type="SUPFAM" id="SSF53756">
    <property type="entry name" value="UDP-Glycosyltransferase/glycogen phosphorylase"/>
    <property type="match status" value="1"/>
</dbReference>
<evidence type="ECO:0000313" key="2">
    <source>
        <dbReference type="EMBL" id="GAA4287447.1"/>
    </source>
</evidence>
<proteinExistence type="predicted"/>
<protein>
    <recommendedName>
        <fullName evidence="4">Glycosyltransferase</fullName>
    </recommendedName>
</protein>
<accession>A0ABP8ETW6</accession>
<dbReference type="Proteomes" id="UP001499841">
    <property type="component" value="Unassembled WGS sequence"/>
</dbReference>
<reference evidence="3" key="1">
    <citation type="journal article" date="2019" name="Int. J. Syst. Evol. Microbiol.">
        <title>The Global Catalogue of Microorganisms (GCM) 10K type strain sequencing project: providing services to taxonomists for standard genome sequencing and annotation.</title>
        <authorList>
            <consortium name="The Broad Institute Genomics Platform"/>
            <consortium name="The Broad Institute Genome Sequencing Center for Infectious Disease"/>
            <person name="Wu L."/>
            <person name="Ma J."/>
        </authorList>
    </citation>
    <scope>NUCLEOTIDE SEQUENCE [LARGE SCALE GENOMIC DNA]</scope>
    <source>
        <strain evidence="3">JCM 17459</strain>
    </source>
</reference>
<dbReference type="EMBL" id="BAABBA010000007">
    <property type="protein sequence ID" value="GAA4287447.1"/>
    <property type="molecule type" value="Genomic_DNA"/>
</dbReference>
<organism evidence="2 3">
    <name type="scientific">Georgenia daeguensis</name>
    <dbReference type="NCBI Taxonomy" id="908355"/>
    <lineage>
        <taxon>Bacteria</taxon>
        <taxon>Bacillati</taxon>
        <taxon>Actinomycetota</taxon>
        <taxon>Actinomycetes</taxon>
        <taxon>Micrococcales</taxon>
        <taxon>Bogoriellaceae</taxon>
        <taxon>Georgenia</taxon>
    </lineage>
</organism>
<dbReference type="Pfam" id="PF13692">
    <property type="entry name" value="Glyco_trans_1_4"/>
    <property type="match status" value="1"/>
</dbReference>
<feature type="region of interest" description="Disordered" evidence="1">
    <location>
        <begin position="339"/>
        <end position="370"/>
    </location>
</feature>
<feature type="compositionally biased region" description="Low complexity" evidence="1">
    <location>
        <begin position="347"/>
        <end position="368"/>
    </location>
</feature>
<evidence type="ECO:0000256" key="1">
    <source>
        <dbReference type="SAM" id="MobiDB-lite"/>
    </source>
</evidence>
<gene>
    <name evidence="2" type="ORF">GCM10022262_18060</name>
</gene>
<evidence type="ECO:0008006" key="4">
    <source>
        <dbReference type="Google" id="ProtNLM"/>
    </source>
</evidence>
<comment type="caution">
    <text evidence="2">The sequence shown here is derived from an EMBL/GenBank/DDBJ whole genome shotgun (WGS) entry which is preliminary data.</text>
</comment>
<name>A0ABP8ETW6_9MICO</name>
<dbReference type="RefSeq" id="WP_345040112.1">
    <property type="nucleotide sequence ID" value="NZ_BAABBA010000007.1"/>
</dbReference>
<evidence type="ECO:0000313" key="3">
    <source>
        <dbReference type="Proteomes" id="UP001499841"/>
    </source>
</evidence>
<sequence length="390" mass="42115">MTDLVVLSLEAWDAVWRRNQHLVSGLLEQDERLRVLFVEPAADPLHALRSGRRARAGAGLRGATDRERLWLYQPTKVLPRAADPGGDRRRARAVVRAARRLRMHEPVLWINDPAGARVLARTGWRSLYDVTDDWLAAVRTPAETRRLREDEATLLLTCEEVVVCSAHLAAGKGTARPVTLVPNAVDLAPYRAPVDRPADLPPGPVAVYVGTIHTDRIDVDLCLDVARVLGRGRLVLVGPAPLPPGDRERLVRSGVVLLGAKDRREVPGYLRHADVLLVPHVVTPFTESLDPIKLYEYRAAGRPVVSTPVAGFRGSDDPQVTVADRAAFPEVVRAALTAAPHPPAPAPGRAAPAGGPAAPAAAGAGEPASVRAWSTRVTEMRAVLDRLAAR</sequence>